<dbReference type="InterPro" id="IPR001509">
    <property type="entry name" value="Epimerase_deHydtase"/>
</dbReference>
<comment type="caution">
    <text evidence="2">The sequence shown here is derived from an EMBL/GenBank/DDBJ whole genome shotgun (WGS) entry which is preliminary data.</text>
</comment>
<dbReference type="InterPro" id="IPR036291">
    <property type="entry name" value="NAD(P)-bd_dom_sf"/>
</dbReference>
<dbReference type="GO" id="GO:0005737">
    <property type="term" value="C:cytoplasm"/>
    <property type="evidence" value="ECO:0007669"/>
    <property type="project" value="TreeGrafter"/>
</dbReference>
<dbReference type="OrthoDB" id="10262413at2759"/>
<dbReference type="Proteomes" id="UP000191285">
    <property type="component" value="Unassembled WGS sequence"/>
</dbReference>
<dbReference type="Pfam" id="PF01370">
    <property type="entry name" value="Epimerase"/>
    <property type="match status" value="1"/>
</dbReference>
<evidence type="ECO:0000259" key="1">
    <source>
        <dbReference type="Pfam" id="PF01370"/>
    </source>
</evidence>
<proteinExistence type="predicted"/>
<dbReference type="GO" id="GO:0004029">
    <property type="term" value="F:aldehyde dehydrogenase (NAD+) activity"/>
    <property type="evidence" value="ECO:0007669"/>
    <property type="project" value="TreeGrafter"/>
</dbReference>
<dbReference type="SUPFAM" id="SSF51735">
    <property type="entry name" value="NAD(P)-binding Rossmann-fold domains"/>
    <property type="match status" value="1"/>
</dbReference>
<gene>
    <name evidence="2" type="ORF">PENSTE_c009G00603</name>
</gene>
<dbReference type="PANTHER" id="PTHR48079:SF6">
    <property type="entry name" value="NAD(P)-BINDING DOMAIN-CONTAINING PROTEIN-RELATED"/>
    <property type="match status" value="1"/>
</dbReference>
<accession>A0A1V6TAU2</accession>
<reference evidence="3" key="1">
    <citation type="journal article" date="2017" name="Nat. Microbiol.">
        <title>Global analysis of biosynthetic gene clusters reveals vast potential of secondary metabolite production in Penicillium species.</title>
        <authorList>
            <person name="Nielsen J.C."/>
            <person name="Grijseels S."/>
            <person name="Prigent S."/>
            <person name="Ji B."/>
            <person name="Dainat J."/>
            <person name="Nielsen K.F."/>
            <person name="Frisvad J.C."/>
            <person name="Workman M."/>
            <person name="Nielsen J."/>
        </authorList>
    </citation>
    <scope>NUCLEOTIDE SEQUENCE [LARGE SCALE GENOMIC DNA]</scope>
    <source>
        <strain evidence="3">IBT 24891</strain>
    </source>
</reference>
<evidence type="ECO:0000313" key="3">
    <source>
        <dbReference type="Proteomes" id="UP000191285"/>
    </source>
</evidence>
<feature type="domain" description="NAD-dependent epimerase/dehydratase" evidence="1">
    <location>
        <begin position="6"/>
        <end position="231"/>
    </location>
</feature>
<dbReference type="EMBL" id="MLKD01000009">
    <property type="protein sequence ID" value="OQE23174.1"/>
    <property type="molecule type" value="Genomic_DNA"/>
</dbReference>
<evidence type="ECO:0000313" key="2">
    <source>
        <dbReference type="EMBL" id="OQE23174.1"/>
    </source>
</evidence>
<organism evidence="2 3">
    <name type="scientific">Penicillium steckii</name>
    <dbReference type="NCBI Taxonomy" id="303698"/>
    <lineage>
        <taxon>Eukaryota</taxon>
        <taxon>Fungi</taxon>
        <taxon>Dikarya</taxon>
        <taxon>Ascomycota</taxon>
        <taxon>Pezizomycotina</taxon>
        <taxon>Eurotiomycetes</taxon>
        <taxon>Eurotiomycetidae</taxon>
        <taxon>Eurotiales</taxon>
        <taxon>Aspergillaceae</taxon>
        <taxon>Penicillium</taxon>
    </lineage>
</organism>
<name>A0A1V6TAU2_9EURO</name>
<dbReference type="Gene3D" id="3.40.50.720">
    <property type="entry name" value="NAD(P)-binding Rossmann-like Domain"/>
    <property type="match status" value="1"/>
</dbReference>
<dbReference type="AlphaFoldDB" id="A0A1V6TAU2"/>
<sequence>MSIKNILVTGASGYIGGSIVAEILGHKHDIFDAVRIHAAVRSPEQAESLSKLDVNVVQFDLSDQAAVARYILLNDIDCIINNATSIDTNVVSNLILALGKQKDTTGKENFYIHTTGLSAFDQNTNWPFGEVKDTDHVYDLERKSADTYIVRKVDTFVVERLKSTGIRGFLIFPPTLHGRGTGAWNQLSPQIPALVKAAMRYKKVYKFFENRDATLAHVSDVAKFFGQLLEAIIQGKSLPNGENGHYFLVSHVVPWWKIMDRLAEKLHARGLITTASSEIWPSDEMAADSVGVPVKFAHSMWNAR</sequence>
<keyword evidence="3" id="KW-1185">Reference proteome</keyword>
<dbReference type="PANTHER" id="PTHR48079">
    <property type="entry name" value="PROTEIN YEEZ"/>
    <property type="match status" value="1"/>
</dbReference>
<protein>
    <recommendedName>
        <fullName evidence="1">NAD-dependent epimerase/dehydratase domain-containing protein</fullName>
    </recommendedName>
</protein>
<dbReference type="InterPro" id="IPR051783">
    <property type="entry name" value="NAD(P)-dependent_oxidoreduct"/>
</dbReference>